<proteinExistence type="predicted"/>
<evidence type="ECO:0000313" key="2">
    <source>
        <dbReference type="EMBL" id="RED46506.1"/>
    </source>
</evidence>
<dbReference type="RefSeq" id="WP_115815638.1">
    <property type="nucleotide sequence ID" value="NZ_QRDV01000001.1"/>
</dbReference>
<protein>
    <recommendedName>
        <fullName evidence="4">Secreted protein (Por secretion system target)</fullName>
    </recommendedName>
</protein>
<name>A0A3D9HBV7_9FLAO</name>
<dbReference type="EMBL" id="QRDV01000001">
    <property type="protein sequence ID" value="RED46506.1"/>
    <property type="molecule type" value="Genomic_DNA"/>
</dbReference>
<feature type="signal peptide" evidence="1">
    <location>
        <begin position="1"/>
        <end position="22"/>
    </location>
</feature>
<accession>A0A3D9HBV7</accession>
<dbReference type="AlphaFoldDB" id="A0A3D9HBV7"/>
<feature type="chain" id="PRO_5017687582" description="Secreted protein (Por secretion system target)" evidence="1">
    <location>
        <begin position="23"/>
        <end position="185"/>
    </location>
</feature>
<gene>
    <name evidence="2" type="ORF">DFQ10_101277</name>
</gene>
<dbReference type="Proteomes" id="UP000256980">
    <property type="component" value="Unassembled WGS sequence"/>
</dbReference>
<comment type="caution">
    <text evidence="2">The sequence shown here is derived from an EMBL/GenBank/DDBJ whole genome shotgun (WGS) entry which is preliminary data.</text>
</comment>
<reference evidence="2 3" key="1">
    <citation type="submission" date="2018-07" db="EMBL/GenBank/DDBJ databases">
        <title>Genomic Encyclopedia of Type Strains, Phase III (KMG-III): the genomes of soil and plant-associated and newly described type strains.</title>
        <authorList>
            <person name="Whitman W."/>
        </authorList>
    </citation>
    <scope>NUCLEOTIDE SEQUENCE [LARGE SCALE GENOMIC DNA]</scope>
    <source>
        <strain evidence="2 3">CECT 7946</strain>
    </source>
</reference>
<organism evidence="2 3">
    <name type="scientific">Winogradskyella eximia</name>
    <dbReference type="NCBI Taxonomy" id="262006"/>
    <lineage>
        <taxon>Bacteria</taxon>
        <taxon>Pseudomonadati</taxon>
        <taxon>Bacteroidota</taxon>
        <taxon>Flavobacteriia</taxon>
        <taxon>Flavobacteriales</taxon>
        <taxon>Flavobacteriaceae</taxon>
        <taxon>Winogradskyella</taxon>
    </lineage>
</organism>
<keyword evidence="3" id="KW-1185">Reference proteome</keyword>
<sequence>MKTLFKNILVLAVMLGTCTGYANTNSEVPSAFNRVSKGDQISVSDATGEVVYSGRVDYDGSIQKLYDFSQLKDGIYTVEVNKDFEIEINSVEVKKNVVTFSNLSSKKIYKPVFRSKDSQVIISKLAIDSNEMNIELYFENDLIHTETVKGKEILNRVYQLDNTLKGDYTAIIRANGRVFVENFKL</sequence>
<dbReference type="OrthoDB" id="1122048at2"/>
<evidence type="ECO:0000313" key="3">
    <source>
        <dbReference type="Proteomes" id="UP000256980"/>
    </source>
</evidence>
<keyword evidence="1" id="KW-0732">Signal</keyword>
<evidence type="ECO:0008006" key="4">
    <source>
        <dbReference type="Google" id="ProtNLM"/>
    </source>
</evidence>
<evidence type="ECO:0000256" key="1">
    <source>
        <dbReference type="SAM" id="SignalP"/>
    </source>
</evidence>